<gene>
    <name evidence="1" type="ORF">NCTC10038_04399</name>
</gene>
<evidence type="ECO:0000313" key="2">
    <source>
        <dbReference type="Proteomes" id="UP000248640"/>
    </source>
</evidence>
<evidence type="ECO:0000313" key="1">
    <source>
        <dbReference type="EMBL" id="SQF92943.1"/>
    </source>
</evidence>
<organism evidence="1 2">
    <name type="scientific">Pseudomonas fluorescens</name>
    <dbReference type="NCBI Taxonomy" id="294"/>
    <lineage>
        <taxon>Bacteria</taxon>
        <taxon>Pseudomonadati</taxon>
        <taxon>Pseudomonadota</taxon>
        <taxon>Gammaproteobacteria</taxon>
        <taxon>Pseudomonadales</taxon>
        <taxon>Pseudomonadaceae</taxon>
        <taxon>Pseudomonas</taxon>
    </lineage>
</organism>
<dbReference type="Proteomes" id="UP000248640">
    <property type="component" value="Chromosome 1"/>
</dbReference>
<sequence>MRGFFSPGIFQSGEYRYRRQASAHIGMHFKGRRWLACDAVSTAEPRLKASQNMKLLS</sequence>
<reference evidence="1 2" key="1">
    <citation type="submission" date="2018-06" db="EMBL/GenBank/DDBJ databases">
        <authorList>
            <consortium name="Pathogen Informatics"/>
            <person name="Doyle S."/>
        </authorList>
    </citation>
    <scope>NUCLEOTIDE SEQUENCE [LARGE SCALE GENOMIC DNA]</scope>
    <source>
        <strain evidence="1 2">NCTC10038</strain>
    </source>
</reference>
<accession>A0A8B4IDS0</accession>
<proteinExistence type="predicted"/>
<name>A0A8B4IDS0_PSEFL</name>
<dbReference type="EMBL" id="LS483372">
    <property type="protein sequence ID" value="SQF92943.1"/>
    <property type="molecule type" value="Genomic_DNA"/>
</dbReference>
<dbReference type="AlphaFoldDB" id="A0A8B4IDS0"/>
<protein>
    <submittedName>
        <fullName evidence="1">Uncharacterized protein</fullName>
    </submittedName>
</protein>